<sequence>MTSRSLTPGEVALARSVFGDAIAYDRVRAHNRKWWPFQPARVTMSPDGDIWFNPRSGLFCDDFCGSALHLQGHFIHEMTHVWQAQRGGKWYLPLMRHPFCRYGYDIVPGRPFERYGLEQQAEIVRHAFLMRRGARVEGKPPLPVYEELIPFVRA</sequence>
<name>A0ABT0E170_9SPHN</name>
<comment type="caution">
    <text evidence="1">The sequence shown here is derived from an EMBL/GenBank/DDBJ whole genome shotgun (WGS) entry which is preliminary data.</text>
</comment>
<evidence type="ECO:0000313" key="1">
    <source>
        <dbReference type="EMBL" id="MCK0533122.1"/>
    </source>
</evidence>
<accession>A0ABT0E170</accession>
<dbReference type="RefSeq" id="WP_247234177.1">
    <property type="nucleotide sequence ID" value="NZ_JALKHS010000018.1"/>
</dbReference>
<organism evidence="1 2">
    <name type="scientific">Sphingobium agri</name>
    <dbReference type="NCBI Taxonomy" id="2933566"/>
    <lineage>
        <taxon>Bacteria</taxon>
        <taxon>Pseudomonadati</taxon>
        <taxon>Pseudomonadota</taxon>
        <taxon>Alphaproteobacteria</taxon>
        <taxon>Sphingomonadales</taxon>
        <taxon>Sphingomonadaceae</taxon>
        <taxon>Sphingobium</taxon>
    </lineage>
</organism>
<gene>
    <name evidence="1" type="ORF">MU848_16150</name>
</gene>
<proteinExistence type="predicted"/>
<reference evidence="1 2" key="1">
    <citation type="submission" date="2022-04" db="EMBL/GenBank/DDBJ databases">
        <authorList>
            <person name="Huq M.A."/>
        </authorList>
    </citation>
    <scope>NUCLEOTIDE SEQUENCE [LARGE SCALE GENOMIC DNA]</scope>
    <source>
        <strain evidence="1 2">MAH-33</strain>
    </source>
</reference>
<dbReference type="Proteomes" id="UP001203512">
    <property type="component" value="Unassembled WGS sequence"/>
</dbReference>
<protein>
    <submittedName>
        <fullName evidence="1">Vgr related protein</fullName>
    </submittedName>
</protein>
<evidence type="ECO:0000313" key="2">
    <source>
        <dbReference type="Proteomes" id="UP001203512"/>
    </source>
</evidence>
<dbReference type="EMBL" id="JALKHS010000018">
    <property type="protein sequence ID" value="MCK0533122.1"/>
    <property type="molecule type" value="Genomic_DNA"/>
</dbReference>
<keyword evidence="2" id="KW-1185">Reference proteome</keyword>